<evidence type="ECO:0000313" key="3">
    <source>
        <dbReference type="Proteomes" id="UP000180254"/>
    </source>
</evidence>
<comment type="caution">
    <text evidence="2">The sequence shown here is derived from an EMBL/GenBank/DDBJ whole genome shotgun (WGS) entry which is preliminary data.</text>
</comment>
<keyword evidence="3" id="KW-1185">Reference proteome</keyword>
<feature type="coiled-coil region" evidence="1">
    <location>
        <begin position="97"/>
        <end position="124"/>
    </location>
</feature>
<proteinExistence type="predicted"/>
<protein>
    <submittedName>
        <fullName evidence="2">Uncharacterized protein</fullName>
    </submittedName>
</protein>
<name>A0A1S1V6A0_9FIRM</name>
<reference evidence="2 3" key="1">
    <citation type="submission" date="2016-09" db="EMBL/GenBank/DDBJ databases">
        <title>Genome sequence of Eubacterium angustum.</title>
        <authorList>
            <person name="Poehlein A."/>
            <person name="Daniel R."/>
        </authorList>
    </citation>
    <scope>NUCLEOTIDE SEQUENCE [LARGE SCALE GENOMIC DNA]</scope>
    <source>
        <strain evidence="2 3">DSM 1989</strain>
    </source>
</reference>
<dbReference type="RefSeq" id="WP_071062756.1">
    <property type="nucleotide sequence ID" value="NZ_MKIE01000004.1"/>
</dbReference>
<keyword evidence="1" id="KW-0175">Coiled coil</keyword>
<evidence type="ECO:0000256" key="1">
    <source>
        <dbReference type="SAM" id="Coils"/>
    </source>
</evidence>
<dbReference type="OrthoDB" id="9780715at2"/>
<accession>A0A1S1V6A0</accession>
<dbReference type="STRING" id="39480.EUAN_12350"/>
<dbReference type="Proteomes" id="UP000180254">
    <property type="component" value="Unassembled WGS sequence"/>
</dbReference>
<gene>
    <name evidence="2" type="ORF">EUAN_12350</name>
</gene>
<evidence type="ECO:0000313" key="2">
    <source>
        <dbReference type="EMBL" id="OHW62166.1"/>
    </source>
</evidence>
<sequence>MSAIESAISLKDNFSRPAQSVQSSFKKMKSSMQETTDAFRKAEGASGKLGVALKAISKTHKVKGEAVGWNKIEDKVKTTEKAINKLSGKNYKFNVTAKISNSDIKAAQKEARTLEKELKKMTGKKHVIDIDMGDGQKVNGKGLVKDSSDGKGGLMAGLGGGIKAGVAGTALAGGAALVGGAVGMVKGGLELEQQKVSMEHWLGGDKKAADGYMKQLRTEANKTPFETGEVVSAGTRAIGIAGGDTKKAMDLVKLSQDMSALTPGKSLSDSMEAIADAQSGEFERLKEFGFKVTQEDLKAAGGDWTKIKNKDTGKTVGETFGGGAEKLSQTTGGKFSTVMGNVKSGMSDAGLKILDAVSPALGKLIPISEQIGEKLPGVIEGVIGFIGPAFGQVKTFLEPLIPPLQNLASTALPVFKDVMGSIASFVQESVVPVIQTVVGIIADTVIPVITTIATVAGPILATAFEMLSTFIGGIVVPIFSTLAKFIGDNVVPVITIFAEWIGDKINSVLGWLNDKLGSFSDAVVTVTDKVKGFIDGLSNIGGWVADKLGIGENANGTNHWSGGLTMINERGGEIADLPNGTRIYPHATTKAILEREASKDGGRDNVEMNITIHVNGANKTGPDVGREIARELRKLRVNMA</sequence>
<dbReference type="EMBL" id="MKIE01000004">
    <property type="protein sequence ID" value="OHW62166.1"/>
    <property type="molecule type" value="Genomic_DNA"/>
</dbReference>
<organism evidence="2 3">
    <name type="scientific">Andreesenia angusta</name>
    <dbReference type="NCBI Taxonomy" id="39480"/>
    <lineage>
        <taxon>Bacteria</taxon>
        <taxon>Bacillati</taxon>
        <taxon>Bacillota</taxon>
        <taxon>Tissierellia</taxon>
        <taxon>Tissierellales</taxon>
        <taxon>Gottschalkiaceae</taxon>
        <taxon>Andreesenia</taxon>
    </lineage>
</organism>
<dbReference type="AlphaFoldDB" id="A0A1S1V6A0"/>